<dbReference type="PANTHER" id="PTHR46594">
    <property type="entry name" value="P-TYPE CATION-TRANSPORTING ATPASE"/>
    <property type="match status" value="1"/>
</dbReference>
<sequence>MKNTIFIATIIFGLFAFAKADAQTKKDRDQFEVQVDGLGCPFCAYGLEKKFKEFKGIKDVKIEIETGDFSFSYPASKNLTMDAVVEQVKKAGYTPNLATITRANGAVETNAKETVAIKQGNLTNSELYVNGKCGMCKARIEKTVSDLPGVASATWDVKTGMLTLEHDTSLTTKKAVANAVANAGHDTKTVKSDGATYDALPACCHYKRTK</sequence>
<evidence type="ECO:0000313" key="4">
    <source>
        <dbReference type="Proteomes" id="UP000196102"/>
    </source>
</evidence>
<evidence type="ECO:0000259" key="2">
    <source>
        <dbReference type="PROSITE" id="PS50846"/>
    </source>
</evidence>
<proteinExistence type="predicted"/>
<dbReference type="CDD" id="cd00371">
    <property type="entry name" value="HMA"/>
    <property type="match status" value="2"/>
</dbReference>
<protein>
    <submittedName>
        <fullName evidence="3">Heavy metal transporter</fullName>
    </submittedName>
</protein>
<dbReference type="Pfam" id="PF00403">
    <property type="entry name" value="HMA"/>
    <property type="match status" value="2"/>
</dbReference>
<dbReference type="PROSITE" id="PS50846">
    <property type="entry name" value="HMA_2"/>
    <property type="match status" value="2"/>
</dbReference>
<dbReference type="Proteomes" id="UP000196102">
    <property type="component" value="Unassembled WGS sequence"/>
</dbReference>
<feature type="domain" description="HMA" evidence="2">
    <location>
        <begin position="29"/>
        <end position="96"/>
    </location>
</feature>
<dbReference type="InterPro" id="IPR036163">
    <property type="entry name" value="HMA_dom_sf"/>
</dbReference>
<dbReference type="EMBL" id="MAAX01000103">
    <property type="protein sequence ID" value="OUS15761.1"/>
    <property type="molecule type" value="Genomic_DNA"/>
</dbReference>
<dbReference type="SUPFAM" id="SSF55008">
    <property type="entry name" value="HMA, heavy metal-associated domain"/>
    <property type="match status" value="2"/>
</dbReference>
<evidence type="ECO:0000313" key="3">
    <source>
        <dbReference type="EMBL" id="OUS15761.1"/>
    </source>
</evidence>
<dbReference type="GO" id="GO:0046872">
    <property type="term" value="F:metal ion binding"/>
    <property type="evidence" value="ECO:0007669"/>
    <property type="project" value="UniProtKB-KW"/>
</dbReference>
<dbReference type="RefSeq" id="WP_303686559.1">
    <property type="nucleotide sequence ID" value="NZ_CAJXYO010000010.1"/>
</dbReference>
<accession>A0A1Z8AZL0</accession>
<gene>
    <name evidence="3" type="ORF">A9Q93_06325</name>
</gene>
<dbReference type="Gene3D" id="3.30.70.100">
    <property type="match status" value="2"/>
</dbReference>
<dbReference type="InterPro" id="IPR006121">
    <property type="entry name" value="HMA_dom"/>
</dbReference>
<comment type="caution">
    <text evidence="3">The sequence shown here is derived from an EMBL/GenBank/DDBJ whole genome shotgun (WGS) entry which is preliminary data.</text>
</comment>
<reference evidence="4" key="1">
    <citation type="journal article" date="2017" name="Proc. Natl. Acad. Sci. U.S.A.">
        <title>Simulation of Deepwater Horizon oil plume reveals substrate specialization within a complex community of hydrocarbon-degraders.</title>
        <authorList>
            <person name="Hu P."/>
            <person name="Dubinsky E.A."/>
            <person name="Probst A.J."/>
            <person name="Wang J."/>
            <person name="Sieber C.M.K."/>
            <person name="Tom L.M."/>
            <person name="Gardinali P."/>
            <person name="Banfield J.F."/>
            <person name="Atlas R.M."/>
            <person name="Andersen G.L."/>
        </authorList>
    </citation>
    <scope>NUCLEOTIDE SEQUENCE [LARGE SCALE GENOMIC DNA]</scope>
</reference>
<organism evidence="3 4">
    <name type="scientific">Nonlabens dokdonensis</name>
    <dbReference type="NCBI Taxonomy" id="328515"/>
    <lineage>
        <taxon>Bacteria</taxon>
        <taxon>Pseudomonadati</taxon>
        <taxon>Bacteroidota</taxon>
        <taxon>Flavobacteriia</taxon>
        <taxon>Flavobacteriales</taxon>
        <taxon>Flavobacteriaceae</taxon>
        <taxon>Nonlabens</taxon>
    </lineage>
</organism>
<keyword evidence="1" id="KW-0479">Metal-binding</keyword>
<dbReference type="PANTHER" id="PTHR46594:SF4">
    <property type="entry name" value="P-TYPE CATION-TRANSPORTING ATPASE"/>
    <property type="match status" value="1"/>
</dbReference>
<evidence type="ECO:0000256" key="1">
    <source>
        <dbReference type="ARBA" id="ARBA00022723"/>
    </source>
</evidence>
<dbReference type="AlphaFoldDB" id="A0A1Z8AZL0"/>
<name>A0A1Z8AZL0_9FLAO</name>
<feature type="domain" description="HMA" evidence="2">
    <location>
        <begin position="122"/>
        <end position="188"/>
    </location>
</feature>